<keyword evidence="1 4" id="KW-0597">Phosphoprotein</keyword>
<evidence type="ECO:0000256" key="1">
    <source>
        <dbReference type="ARBA" id="ARBA00022553"/>
    </source>
</evidence>
<comment type="caution">
    <text evidence="6">The sequence shown here is derived from an EMBL/GenBank/DDBJ whole genome shotgun (WGS) entry which is preliminary data.</text>
</comment>
<evidence type="ECO:0000256" key="5">
    <source>
        <dbReference type="PIRSR" id="PIRSR031924-51"/>
    </source>
</evidence>
<feature type="binding site" evidence="5">
    <location>
        <position position="97"/>
    </location>
    <ligand>
        <name>substrate</name>
    </ligand>
</feature>
<protein>
    <submittedName>
        <fullName evidence="6">Alkaline phosphatase family protein</fullName>
    </submittedName>
</protein>
<dbReference type="AlphaFoldDB" id="A0A7V3E7D0"/>
<evidence type="ECO:0000256" key="4">
    <source>
        <dbReference type="PIRSR" id="PIRSR031924-50"/>
    </source>
</evidence>
<gene>
    <name evidence="6" type="ORF">ENS31_06670</name>
</gene>
<evidence type="ECO:0000256" key="2">
    <source>
        <dbReference type="ARBA" id="ARBA00022723"/>
    </source>
</evidence>
<organism evidence="6">
    <name type="scientific">Ignavibacterium album</name>
    <dbReference type="NCBI Taxonomy" id="591197"/>
    <lineage>
        <taxon>Bacteria</taxon>
        <taxon>Pseudomonadati</taxon>
        <taxon>Ignavibacteriota</taxon>
        <taxon>Ignavibacteria</taxon>
        <taxon>Ignavibacteriales</taxon>
        <taxon>Ignavibacteriaceae</taxon>
        <taxon>Ignavibacterium</taxon>
    </lineage>
</organism>
<keyword evidence="3" id="KW-0732">Signal</keyword>
<dbReference type="CDD" id="cd16016">
    <property type="entry name" value="AP-SPAP"/>
    <property type="match status" value="1"/>
</dbReference>
<dbReference type="InterPro" id="IPR017850">
    <property type="entry name" value="Alkaline_phosphatase_core_sf"/>
</dbReference>
<evidence type="ECO:0000313" key="6">
    <source>
        <dbReference type="EMBL" id="HFI91203.1"/>
    </source>
</evidence>
<proteinExistence type="predicted"/>
<feature type="binding site" evidence="5">
    <location>
        <begin position="158"/>
        <end position="160"/>
    </location>
    <ligand>
        <name>substrate</name>
    </ligand>
</feature>
<dbReference type="PANTHER" id="PTHR10151">
    <property type="entry name" value="ECTONUCLEOTIDE PYROPHOSPHATASE/PHOSPHODIESTERASE"/>
    <property type="match status" value="1"/>
</dbReference>
<evidence type="ECO:0000256" key="3">
    <source>
        <dbReference type="ARBA" id="ARBA00022729"/>
    </source>
</evidence>
<dbReference type="GO" id="GO:0004035">
    <property type="term" value="F:alkaline phosphatase activity"/>
    <property type="evidence" value="ECO:0007669"/>
    <property type="project" value="InterPro"/>
</dbReference>
<reference evidence="6" key="1">
    <citation type="journal article" date="2020" name="mSystems">
        <title>Genome- and Community-Level Interaction Insights into Carbon Utilization and Element Cycling Functions of Hydrothermarchaeota in Hydrothermal Sediment.</title>
        <authorList>
            <person name="Zhou Z."/>
            <person name="Liu Y."/>
            <person name="Xu W."/>
            <person name="Pan J."/>
            <person name="Luo Z.H."/>
            <person name="Li M."/>
        </authorList>
    </citation>
    <scope>NUCLEOTIDE SEQUENCE [LARGE SCALE GENOMIC DNA]</scope>
    <source>
        <strain evidence="6">SpSt-479</strain>
    </source>
</reference>
<dbReference type="EMBL" id="DSUJ01000008">
    <property type="protein sequence ID" value="HFI91203.1"/>
    <property type="molecule type" value="Genomic_DNA"/>
</dbReference>
<dbReference type="Gene3D" id="3.30.1360.150">
    <property type="match status" value="1"/>
</dbReference>
<dbReference type="Gene3D" id="3.40.720.10">
    <property type="entry name" value="Alkaline Phosphatase, subunit A"/>
    <property type="match status" value="1"/>
</dbReference>
<dbReference type="InterPro" id="IPR002591">
    <property type="entry name" value="Phosphodiest/P_Trfase"/>
</dbReference>
<sequence length="544" mass="62355">MKNKIVLVAFVLIILNTLLFSQVERPKLVVGIVVDQMRFNDLYRYYHLYGEDGFRRLAEQGTNFTYAHYNYELTSTGPGHASIYTGTTPFFHGIIGNDFYDKRNKRMINCVQDDLQTSIGTENSNGKKSPVNLLASTITDELKLFTNKKSKVISVSIKDRGAILPGGHLADAAYWYDSKTGYFISSSYYMNKLPDWVNEFNSKKYPDFYLSGDWNLLLDKSFYEINNPDESLYEKDLFNEGKTSFPHSFKNIHPNERYNLFQFTPFANQLVLELAKEAIENEKLGQNDYPDFLAVSFSVTDLLAHELGNYSYELMDVYLRVDRQIAELLKFLDQKIGKGNYLLFLTSDHAAIETPAYLKENKMPVGGIGTNRLKDSLMIYVKREFNSEAIIENFSNRQIFLNREFILKAGLDISEVQKKIKNYLRDTFFEVQLILTRETLETYPASRTTINSILNGWNPSRSGDIAYNLLPNYLNNFLEKGTTHGSAYSYDTHVPLLFYGWNIPAKEVSKPVFIVDIASTIANLLKMNEPNSCIGIPLFGDEKS</sequence>
<dbReference type="SUPFAM" id="SSF53649">
    <property type="entry name" value="Alkaline phosphatase-like"/>
    <property type="match status" value="1"/>
</dbReference>
<name>A0A7V3E7D0_9BACT</name>
<dbReference type="Pfam" id="PF01663">
    <property type="entry name" value="Phosphodiest"/>
    <property type="match status" value="1"/>
</dbReference>
<accession>A0A7V3E7D0</accession>
<dbReference type="PIRSF" id="PIRSF031924">
    <property type="entry name" value="Pi-irrepressible_AP"/>
    <property type="match status" value="1"/>
</dbReference>
<dbReference type="GO" id="GO:0046872">
    <property type="term" value="F:metal ion binding"/>
    <property type="evidence" value="ECO:0007669"/>
    <property type="project" value="UniProtKB-KW"/>
</dbReference>
<dbReference type="PANTHER" id="PTHR10151:SF120">
    <property type="entry name" value="BIS(5'-ADENOSYL)-TRIPHOSPHATASE"/>
    <property type="match status" value="1"/>
</dbReference>
<dbReference type="InterPro" id="IPR026263">
    <property type="entry name" value="Alkaline_phosphatase_prok"/>
</dbReference>
<feature type="active site" description="Phosphothreonine intermediate" evidence="4">
    <location>
        <position position="76"/>
    </location>
</feature>
<keyword evidence="2" id="KW-0479">Metal-binding</keyword>